<sequence>MGVKRHSFSHLAAFVPGPPREWPPSEIPGDVAPIPGAQDGSEKGPGFRLWEKDDESRFRSWRVALFQKNSQGRGRKNWYTLSEKENKWNSSNINIIIYRKFAKGNGQFRSVRHGFLTL</sequence>
<protein>
    <submittedName>
        <fullName evidence="2">Uncharacterized protein</fullName>
    </submittedName>
</protein>
<dbReference type="AlphaFoldDB" id="A0A8X6M4R2"/>
<organism evidence="2 3">
    <name type="scientific">Trichonephila clavata</name>
    <name type="common">Joro spider</name>
    <name type="synonym">Nephila clavata</name>
    <dbReference type="NCBI Taxonomy" id="2740835"/>
    <lineage>
        <taxon>Eukaryota</taxon>
        <taxon>Metazoa</taxon>
        <taxon>Ecdysozoa</taxon>
        <taxon>Arthropoda</taxon>
        <taxon>Chelicerata</taxon>
        <taxon>Arachnida</taxon>
        <taxon>Araneae</taxon>
        <taxon>Araneomorphae</taxon>
        <taxon>Entelegynae</taxon>
        <taxon>Araneoidea</taxon>
        <taxon>Nephilidae</taxon>
        <taxon>Trichonephila</taxon>
    </lineage>
</organism>
<accession>A0A8X6M4R2</accession>
<dbReference type="EMBL" id="BMAO01029631">
    <property type="protein sequence ID" value="GFR33175.1"/>
    <property type="molecule type" value="Genomic_DNA"/>
</dbReference>
<gene>
    <name evidence="2" type="ORF">TNCT_349221</name>
</gene>
<proteinExistence type="predicted"/>
<evidence type="ECO:0000256" key="1">
    <source>
        <dbReference type="SAM" id="MobiDB-lite"/>
    </source>
</evidence>
<evidence type="ECO:0000313" key="3">
    <source>
        <dbReference type="Proteomes" id="UP000887116"/>
    </source>
</evidence>
<comment type="caution">
    <text evidence="2">The sequence shown here is derived from an EMBL/GenBank/DDBJ whole genome shotgun (WGS) entry which is preliminary data.</text>
</comment>
<feature type="compositionally biased region" description="Pro residues" evidence="1">
    <location>
        <begin position="16"/>
        <end position="26"/>
    </location>
</feature>
<reference evidence="2" key="1">
    <citation type="submission" date="2020-07" db="EMBL/GenBank/DDBJ databases">
        <title>Multicomponent nature underlies the extraordinary mechanical properties of spider dragline silk.</title>
        <authorList>
            <person name="Kono N."/>
            <person name="Nakamura H."/>
            <person name="Mori M."/>
            <person name="Yoshida Y."/>
            <person name="Ohtoshi R."/>
            <person name="Malay A.D."/>
            <person name="Moran D.A.P."/>
            <person name="Tomita M."/>
            <person name="Numata K."/>
            <person name="Arakawa K."/>
        </authorList>
    </citation>
    <scope>NUCLEOTIDE SEQUENCE</scope>
</reference>
<feature type="region of interest" description="Disordered" evidence="1">
    <location>
        <begin position="16"/>
        <end position="46"/>
    </location>
</feature>
<keyword evidence="3" id="KW-1185">Reference proteome</keyword>
<name>A0A8X6M4R2_TRICU</name>
<dbReference type="Proteomes" id="UP000887116">
    <property type="component" value="Unassembled WGS sequence"/>
</dbReference>
<evidence type="ECO:0000313" key="2">
    <source>
        <dbReference type="EMBL" id="GFR33175.1"/>
    </source>
</evidence>